<dbReference type="GO" id="GO:0046872">
    <property type="term" value="F:metal ion binding"/>
    <property type="evidence" value="ECO:0007669"/>
    <property type="project" value="UniProtKB-KW"/>
</dbReference>
<dbReference type="InterPro" id="IPR017896">
    <property type="entry name" value="4Fe4S_Fe-S-bd"/>
</dbReference>
<gene>
    <name evidence="7" type="ORF">FVW59_11470</name>
</gene>
<dbReference type="PROSITE" id="PS51379">
    <property type="entry name" value="4FE4S_FER_2"/>
    <property type="match status" value="1"/>
</dbReference>
<dbReference type="GO" id="GO:0051536">
    <property type="term" value="F:iron-sulfur cluster binding"/>
    <property type="evidence" value="ECO:0007669"/>
    <property type="project" value="UniProtKB-KW"/>
</dbReference>
<keyword evidence="2" id="KW-0479">Metal-binding</keyword>
<sequence>MGRYKVEVDLLLCQGHGVCTEECPKVFEVVDVETGYPKVRVKEEFPDEALRSKVQDAVDYCPNRTIKIVELD</sequence>
<dbReference type="RefSeq" id="WP_148064460.1">
    <property type="nucleotide sequence ID" value="NZ_VRYZ01000004.1"/>
</dbReference>
<accession>A0A5C8ZTD2</accession>
<dbReference type="Proteomes" id="UP000321933">
    <property type="component" value="Unassembled WGS sequence"/>
</dbReference>
<dbReference type="PANTHER" id="PTHR36923:SF3">
    <property type="entry name" value="FERREDOXIN"/>
    <property type="match status" value="1"/>
</dbReference>
<protein>
    <submittedName>
        <fullName evidence="7">Ferredoxin</fullName>
    </submittedName>
</protein>
<proteinExistence type="predicted"/>
<keyword evidence="5" id="KW-0411">Iron-sulfur</keyword>
<evidence type="ECO:0000256" key="4">
    <source>
        <dbReference type="ARBA" id="ARBA00023004"/>
    </source>
</evidence>
<dbReference type="Gene3D" id="3.30.70.20">
    <property type="match status" value="1"/>
</dbReference>
<dbReference type="SUPFAM" id="SSF54862">
    <property type="entry name" value="4Fe-4S ferredoxins"/>
    <property type="match status" value="1"/>
</dbReference>
<evidence type="ECO:0000313" key="8">
    <source>
        <dbReference type="Proteomes" id="UP000321933"/>
    </source>
</evidence>
<evidence type="ECO:0000313" key="7">
    <source>
        <dbReference type="EMBL" id="TXS91763.1"/>
    </source>
</evidence>
<dbReference type="AlphaFoldDB" id="A0A5C8ZTD2"/>
<dbReference type="EMBL" id="VRYZ01000004">
    <property type="protein sequence ID" value="TXS91763.1"/>
    <property type="molecule type" value="Genomic_DNA"/>
</dbReference>
<evidence type="ECO:0000256" key="5">
    <source>
        <dbReference type="ARBA" id="ARBA00023014"/>
    </source>
</evidence>
<keyword evidence="1" id="KW-0813">Transport</keyword>
<name>A0A5C8ZTD2_9GAMM</name>
<evidence type="ECO:0000259" key="6">
    <source>
        <dbReference type="PROSITE" id="PS51379"/>
    </source>
</evidence>
<organism evidence="7 8">
    <name type="scientific">Parahaliea aestuarii</name>
    <dbReference type="NCBI Taxonomy" id="1852021"/>
    <lineage>
        <taxon>Bacteria</taxon>
        <taxon>Pseudomonadati</taxon>
        <taxon>Pseudomonadota</taxon>
        <taxon>Gammaproteobacteria</taxon>
        <taxon>Cellvibrionales</taxon>
        <taxon>Halieaceae</taxon>
        <taxon>Parahaliea</taxon>
    </lineage>
</organism>
<feature type="domain" description="4Fe-4S ferredoxin-type" evidence="6">
    <location>
        <begin position="4"/>
        <end position="35"/>
    </location>
</feature>
<keyword evidence="8" id="KW-1185">Reference proteome</keyword>
<evidence type="ECO:0000256" key="3">
    <source>
        <dbReference type="ARBA" id="ARBA00022982"/>
    </source>
</evidence>
<dbReference type="OrthoDB" id="9803319at2"/>
<dbReference type="Pfam" id="PF13459">
    <property type="entry name" value="Fer4_15"/>
    <property type="match status" value="1"/>
</dbReference>
<evidence type="ECO:0000256" key="1">
    <source>
        <dbReference type="ARBA" id="ARBA00022448"/>
    </source>
</evidence>
<evidence type="ECO:0000256" key="2">
    <source>
        <dbReference type="ARBA" id="ARBA00022723"/>
    </source>
</evidence>
<dbReference type="PANTHER" id="PTHR36923">
    <property type="entry name" value="FERREDOXIN"/>
    <property type="match status" value="1"/>
</dbReference>
<keyword evidence="4" id="KW-0408">Iron</keyword>
<reference evidence="7 8" key="1">
    <citation type="submission" date="2019-08" db="EMBL/GenBank/DDBJ databases">
        <title>Parahaliea maris sp. nov., isolated from the surface seawater.</title>
        <authorList>
            <person name="Liu Y."/>
        </authorList>
    </citation>
    <scope>NUCLEOTIDE SEQUENCE [LARGE SCALE GENOMIC DNA]</scope>
    <source>
        <strain evidence="7 8">S2-26</strain>
    </source>
</reference>
<comment type="caution">
    <text evidence="7">The sequence shown here is derived from an EMBL/GenBank/DDBJ whole genome shotgun (WGS) entry which is preliminary data.</text>
</comment>
<dbReference type="InterPro" id="IPR051269">
    <property type="entry name" value="Fe-S_cluster_ET"/>
</dbReference>
<keyword evidence="3" id="KW-0249">Electron transport</keyword>